<keyword evidence="3" id="KW-0645">Protease</keyword>
<dbReference type="RefSeq" id="WP_224121471.1">
    <property type="nucleotide sequence ID" value="NZ_JAIQZJ010000001.1"/>
</dbReference>
<keyword evidence="1" id="KW-1133">Transmembrane helix</keyword>
<feature type="transmembrane region" description="Helical" evidence="1">
    <location>
        <begin position="219"/>
        <end position="240"/>
    </location>
</feature>
<evidence type="ECO:0000256" key="1">
    <source>
        <dbReference type="SAM" id="Phobius"/>
    </source>
</evidence>
<sequence length="316" mass="33475">MAGLPYHLIQRGGRPGSWRPLLGVGMLVAAFLVVVPVLLQVPFAIGLAIAGRDVSSELTQLLDFDHPTPLGLAYLNLTLACAIPTTWLIARVVHGLRPGWLASVTSRIRWRWLLVCFALSFVALFATLVVSAVVPSSSGEALDVNGGLNDFTSTTRDFLLVVLLLTPLQAAGEEYAFRGYLTQAFGGLFGRPWAAVVLPAVLFALAHGGQSPPVFFDRFAFGVVAGLAVVLTGGLEAGIAMHVLNNWLAFGLALAYGDMASTLNPTGGSWWTIPVTLTQSLVYLGLVLLAARRLGTSATTDTTREPGVLVASGRRV</sequence>
<keyword evidence="3" id="KW-0482">Metalloprotease</keyword>
<dbReference type="EMBL" id="JAIQZJ010000001">
    <property type="protein sequence ID" value="MBZ5737110.1"/>
    <property type="molecule type" value="Genomic_DNA"/>
</dbReference>
<keyword evidence="3" id="KW-0378">Hydrolase</keyword>
<dbReference type="PANTHER" id="PTHR36435">
    <property type="entry name" value="SLR1288 PROTEIN"/>
    <property type="match status" value="1"/>
</dbReference>
<dbReference type="GO" id="GO:0008237">
    <property type="term" value="F:metallopeptidase activity"/>
    <property type="evidence" value="ECO:0007669"/>
    <property type="project" value="UniProtKB-KW"/>
</dbReference>
<feature type="transmembrane region" description="Helical" evidence="1">
    <location>
        <begin position="188"/>
        <end position="207"/>
    </location>
</feature>
<feature type="transmembrane region" description="Helical" evidence="1">
    <location>
        <begin position="21"/>
        <end position="50"/>
    </location>
</feature>
<dbReference type="Pfam" id="PF02517">
    <property type="entry name" value="Rce1-like"/>
    <property type="match status" value="1"/>
</dbReference>
<comment type="caution">
    <text evidence="3">The sequence shown here is derived from an EMBL/GenBank/DDBJ whole genome shotgun (WGS) entry which is preliminary data.</text>
</comment>
<keyword evidence="4" id="KW-1185">Reference proteome</keyword>
<dbReference type="InterPro" id="IPR052710">
    <property type="entry name" value="CAAX_protease"/>
</dbReference>
<feature type="transmembrane region" description="Helical" evidence="1">
    <location>
        <begin position="70"/>
        <end position="90"/>
    </location>
</feature>
<feature type="transmembrane region" description="Helical" evidence="1">
    <location>
        <begin position="110"/>
        <end position="134"/>
    </location>
</feature>
<dbReference type="InterPro" id="IPR003675">
    <property type="entry name" value="Rce1/LyrA-like_dom"/>
</dbReference>
<keyword evidence="1" id="KW-0812">Transmembrane</keyword>
<keyword evidence="1" id="KW-0472">Membrane</keyword>
<feature type="domain" description="CAAX prenyl protease 2/Lysostaphin resistance protein A-like" evidence="2">
    <location>
        <begin position="158"/>
        <end position="248"/>
    </location>
</feature>
<protein>
    <submittedName>
        <fullName evidence="3">CPBP family intramembrane metalloprotease</fullName>
    </submittedName>
</protein>
<accession>A0ABS7U815</accession>
<name>A0ABS7U815_9ACTN</name>
<evidence type="ECO:0000313" key="4">
    <source>
        <dbReference type="Proteomes" id="UP000780875"/>
    </source>
</evidence>
<dbReference type="Proteomes" id="UP000780875">
    <property type="component" value="Unassembled WGS sequence"/>
</dbReference>
<organism evidence="3 4">
    <name type="scientific">Nocardioides mangrovi</name>
    <dbReference type="NCBI Taxonomy" id="2874580"/>
    <lineage>
        <taxon>Bacteria</taxon>
        <taxon>Bacillati</taxon>
        <taxon>Actinomycetota</taxon>
        <taxon>Actinomycetes</taxon>
        <taxon>Propionibacteriales</taxon>
        <taxon>Nocardioidaceae</taxon>
        <taxon>Nocardioides</taxon>
    </lineage>
</organism>
<evidence type="ECO:0000259" key="2">
    <source>
        <dbReference type="Pfam" id="PF02517"/>
    </source>
</evidence>
<evidence type="ECO:0000313" key="3">
    <source>
        <dbReference type="EMBL" id="MBZ5737110.1"/>
    </source>
</evidence>
<proteinExistence type="predicted"/>
<reference evidence="3 4" key="1">
    <citation type="submission" date="2021-09" db="EMBL/GenBank/DDBJ databases">
        <title>Whole genome sequence of Nocardioides sp. GBK3QG-3.</title>
        <authorList>
            <person name="Tuo L."/>
        </authorList>
    </citation>
    <scope>NUCLEOTIDE SEQUENCE [LARGE SCALE GENOMIC DNA]</scope>
    <source>
        <strain evidence="3 4">GBK3QG-3</strain>
    </source>
</reference>
<dbReference type="PANTHER" id="PTHR36435:SF1">
    <property type="entry name" value="CAAX AMINO TERMINAL PROTEASE FAMILY PROTEIN"/>
    <property type="match status" value="1"/>
</dbReference>
<gene>
    <name evidence="3" type="ORF">K8U61_02965</name>
</gene>
<feature type="transmembrane region" description="Helical" evidence="1">
    <location>
        <begin position="270"/>
        <end position="291"/>
    </location>
</feature>